<dbReference type="AlphaFoldDB" id="A0A086JNB7"/>
<organism evidence="1 2">
    <name type="scientific">Toxoplasma gondii p89</name>
    <dbReference type="NCBI Taxonomy" id="943119"/>
    <lineage>
        <taxon>Eukaryota</taxon>
        <taxon>Sar</taxon>
        <taxon>Alveolata</taxon>
        <taxon>Apicomplexa</taxon>
        <taxon>Conoidasida</taxon>
        <taxon>Coccidia</taxon>
        <taxon>Eucoccidiorida</taxon>
        <taxon>Eimeriorina</taxon>
        <taxon>Sarcocystidae</taxon>
        <taxon>Toxoplasma</taxon>
    </lineage>
</organism>
<sequence>MASVLFARGDSGALATLGFLHRSCCNCSFDCLSRFLDARGCGHPPVSHSAFPPSGSIKRNQIEKRGRRTYRPNYSVQASIRKETTKVNVMIYVRLFKKEANHCRGNLRVIHT</sequence>
<accession>A0A086JNB7</accession>
<dbReference type="EMBL" id="AEYI02001745">
    <property type="protein sequence ID" value="KFG33635.1"/>
    <property type="molecule type" value="Genomic_DNA"/>
</dbReference>
<evidence type="ECO:0000313" key="1">
    <source>
        <dbReference type="EMBL" id="KFG33635.1"/>
    </source>
</evidence>
<dbReference type="VEuPathDB" id="ToxoDB:TGP89_205230"/>
<protein>
    <submittedName>
        <fullName evidence="1">Uncharacterized protein</fullName>
    </submittedName>
</protein>
<dbReference type="Proteomes" id="UP000028828">
    <property type="component" value="Unassembled WGS sequence"/>
</dbReference>
<name>A0A086JNB7_TOXGO</name>
<comment type="caution">
    <text evidence="1">The sequence shown here is derived from an EMBL/GenBank/DDBJ whole genome shotgun (WGS) entry which is preliminary data.</text>
</comment>
<gene>
    <name evidence="1" type="ORF">TGP89_205230</name>
</gene>
<reference evidence="1 2" key="1">
    <citation type="submission" date="2014-03" db="EMBL/GenBank/DDBJ databases">
        <authorList>
            <person name="Sibley D."/>
            <person name="Venepally P."/>
            <person name="Karamycheva S."/>
            <person name="Hadjithomas M."/>
            <person name="Khan A."/>
            <person name="Brunk B."/>
            <person name="Roos D."/>
            <person name="Caler E."/>
            <person name="Lorenzi H."/>
        </authorList>
    </citation>
    <scope>NUCLEOTIDE SEQUENCE [LARGE SCALE GENOMIC DNA]</scope>
    <source>
        <strain evidence="2">p89</strain>
    </source>
</reference>
<proteinExistence type="predicted"/>
<evidence type="ECO:0000313" key="2">
    <source>
        <dbReference type="Proteomes" id="UP000028828"/>
    </source>
</evidence>